<evidence type="ECO:0000256" key="4">
    <source>
        <dbReference type="ARBA" id="ARBA00022725"/>
    </source>
</evidence>
<keyword evidence="10" id="KW-1185">Reference proteome</keyword>
<evidence type="ECO:0000256" key="6">
    <source>
        <dbReference type="ARBA" id="ARBA00023136"/>
    </source>
</evidence>
<dbReference type="Gene3D" id="1.20.1070.10">
    <property type="entry name" value="Rhodopsin 7-helix transmembrane proteins"/>
    <property type="match status" value="1"/>
</dbReference>
<keyword evidence="4" id="KW-0552">Olfaction</keyword>
<feature type="transmembrane region" description="Helical" evidence="8">
    <location>
        <begin position="27"/>
        <end position="52"/>
    </location>
</feature>
<evidence type="ECO:0000256" key="3">
    <source>
        <dbReference type="ARBA" id="ARBA00022692"/>
    </source>
</evidence>
<evidence type="ECO:0000256" key="2">
    <source>
        <dbReference type="ARBA" id="ARBA00022606"/>
    </source>
</evidence>
<dbReference type="PANTHER" id="PTHR26450">
    <property type="entry name" value="OLFACTORY RECEPTOR 56B1-RELATED"/>
    <property type="match status" value="1"/>
</dbReference>
<dbReference type="Proteomes" id="UP001221898">
    <property type="component" value="Unassembled WGS sequence"/>
</dbReference>
<organism evidence="9 10">
    <name type="scientific">Aldrovandia affinis</name>
    <dbReference type="NCBI Taxonomy" id="143900"/>
    <lineage>
        <taxon>Eukaryota</taxon>
        <taxon>Metazoa</taxon>
        <taxon>Chordata</taxon>
        <taxon>Craniata</taxon>
        <taxon>Vertebrata</taxon>
        <taxon>Euteleostomi</taxon>
        <taxon>Actinopterygii</taxon>
        <taxon>Neopterygii</taxon>
        <taxon>Teleostei</taxon>
        <taxon>Notacanthiformes</taxon>
        <taxon>Halosauridae</taxon>
        <taxon>Aldrovandia</taxon>
    </lineage>
</organism>
<proteinExistence type="predicted"/>
<keyword evidence="7" id="KW-0807">Transducer</keyword>
<dbReference type="AlphaFoldDB" id="A0AAD7SMH8"/>
<evidence type="ECO:0000256" key="8">
    <source>
        <dbReference type="SAM" id="Phobius"/>
    </source>
</evidence>
<name>A0AAD7SMH8_9TELE</name>
<dbReference type="PROSITE" id="PS51257">
    <property type="entry name" value="PROKAR_LIPOPROTEIN"/>
    <property type="match status" value="1"/>
</dbReference>
<accession>A0AAD7SMH8</accession>
<dbReference type="EMBL" id="JAINUG010000052">
    <property type="protein sequence ID" value="KAJ8404737.1"/>
    <property type="molecule type" value="Genomic_DNA"/>
</dbReference>
<evidence type="ECO:0000256" key="5">
    <source>
        <dbReference type="ARBA" id="ARBA00022989"/>
    </source>
</evidence>
<sequence>MKITYEVVRLSSTKDMKKALNTCSSHLIVVACFFVPKFLLIVVTRIGLVLTLSARNGLIISSVLGPSLVNPFVYSLRNKDIRNRLQSILKGSAISPTS</sequence>
<comment type="subcellular location">
    <subcellularLocation>
        <location evidence="1">Membrane</location>
        <topology evidence="1">Multi-pass membrane protein</topology>
    </subcellularLocation>
</comment>
<dbReference type="GO" id="GO:0007186">
    <property type="term" value="P:G protein-coupled receptor signaling pathway"/>
    <property type="evidence" value="ECO:0007669"/>
    <property type="project" value="InterPro"/>
</dbReference>
<dbReference type="GO" id="GO:0004984">
    <property type="term" value="F:olfactory receptor activity"/>
    <property type="evidence" value="ECO:0007669"/>
    <property type="project" value="InterPro"/>
</dbReference>
<keyword evidence="5 8" id="KW-1133">Transmembrane helix</keyword>
<evidence type="ECO:0000256" key="1">
    <source>
        <dbReference type="ARBA" id="ARBA00004141"/>
    </source>
</evidence>
<dbReference type="PRINTS" id="PR00245">
    <property type="entry name" value="OLFACTORYR"/>
</dbReference>
<keyword evidence="6 8" id="KW-0472">Membrane</keyword>
<comment type="caution">
    <text evidence="9">The sequence shown here is derived from an EMBL/GenBank/DDBJ whole genome shotgun (WGS) entry which is preliminary data.</text>
</comment>
<feature type="transmembrane region" description="Helical" evidence="8">
    <location>
        <begin position="58"/>
        <end position="76"/>
    </location>
</feature>
<evidence type="ECO:0000313" key="10">
    <source>
        <dbReference type="Proteomes" id="UP001221898"/>
    </source>
</evidence>
<dbReference type="SUPFAM" id="SSF81321">
    <property type="entry name" value="Family A G protein-coupled receptor-like"/>
    <property type="match status" value="1"/>
</dbReference>
<dbReference type="InterPro" id="IPR000725">
    <property type="entry name" value="Olfact_rcpt"/>
</dbReference>
<keyword evidence="3 8" id="KW-0812">Transmembrane</keyword>
<dbReference type="InterPro" id="IPR050402">
    <property type="entry name" value="OR51/52/56-like"/>
</dbReference>
<dbReference type="Pfam" id="PF13853">
    <property type="entry name" value="7tm_4"/>
    <property type="match status" value="1"/>
</dbReference>
<keyword evidence="2" id="KW-0716">Sensory transduction</keyword>
<protein>
    <submittedName>
        <fullName evidence="9">Uncharacterized protein</fullName>
    </submittedName>
</protein>
<reference evidence="9" key="1">
    <citation type="journal article" date="2023" name="Science">
        <title>Genome structures resolve the early diversification of teleost fishes.</title>
        <authorList>
            <person name="Parey E."/>
            <person name="Louis A."/>
            <person name="Montfort J."/>
            <person name="Bouchez O."/>
            <person name="Roques C."/>
            <person name="Iampietro C."/>
            <person name="Lluch J."/>
            <person name="Castinel A."/>
            <person name="Donnadieu C."/>
            <person name="Desvignes T."/>
            <person name="Floi Bucao C."/>
            <person name="Jouanno E."/>
            <person name="Wen M."/>
            <person name="Mejri S."/>
            <person name="Dirks R."/>
            <person name="Jansen H."/>
            <person name="Henkel C."/>
            <person name="Chen W.J."/>
            <person name="Zahm M."/>
            <person name="Cabau C."/>
            <person name="Klopp C."/>
            <person name="Thompson A.W."/>
            <person name="Robinson-Rechavi M."/>
            <person name="Braasch I."/>
            <person name="Lecointre G."/>
            <person name="Bobe J."/>
            <person name="Postlethwait J.H."/>
            <person name="Berthelot C."/>
            <person name="Roest Crollius H."/>
            <person name="Guiguen Y."/>
        </authorList>
    </citation>
    <scope>NUCLEOTIDE SEQUENCE</scope>
    <source>
        <strain evidence="9">NC1722</strain>
    </source>
</reference>
<evidence type="ECO:0000256" key="7">
    <source>
        <dbReference type="ARBA" id="ARBA00023224"/>
    </source>
</evidence>
<gene>
    <name evidence="9" type="ORF">AAFF_G00336000</name>
</gene>
<evidence type="ECO:0000313" key="9">
    <source>
        <dbReference type="EMBL" id="KAJ8404737.1"/>
    </source>
</evidence>
<dbReference type="GO" id="GO:0005886">
    <property type="term" value="C:plasma membrane"/>
    <property type="evidence" value="ECO:0007669"/>
    <property type="project" value="TreeGrafter"/>
</dbReference>